<evidence type="ECO:0000313" key="3">
    <source>
        <dbReference type="Proteomes" id="UP000266391"/>
    </source>
</evidence>
<name>A0A396AGE1_9FIRM</name>
<dbReference type="EMBL" id="QSIQ01000020">
    <property type="protein sequence ID" value="RHD01780.1"/>
    <property type="molecule type" value="Genomic_DNA"/>
</dbReference>
<comment type="caution">
    <text evidence="2">The sequence shown here is derived from an EMBL/GenBank/DDBJ whole genome shotgun (WGS) entry which is preliminary data.</text>
</comment>
<dbReference type="AlphaFoldDB" id="A0A396AGE1"/>
<evidence type="ECO:0000313" key="2">
    <source>
        <dbReference type="EMBL" id="RHD01780.1"/>
    </source>
</evidence>
<proteinExistence type="predicted"/>
<sequence>MENTICKLNEVFGEQEEYHKSLEELITAYGTRRIHTKDSTAWINFRGCYYKNNGYHYCV</sequence>
<evidence type="ECO:0000313" key="4">
    <source>
        <dbReference type="Proteomes" id="UP000283492"/>
    </source>
</evidence>
<dbReference type="RefSeq" id="WP_118583401.1">
    <property type="nucleotide sequence ID" value="NZ_QSIQ01000020.1"/>
</dbReference>
<gene>
    <name evidence="2" type="ORF">DW813_12000</name>
    <name evidence="1" type="ORF">DW914_16195</name>
</gene>
<evidence type="ECO:0000313" key="1">
    <source>
        <dbReference type="EMBL" id="RHA83780.1"/>
    </source>
</evidence>
<protein>
    <submittedName>
        <fullName evidence="2">Uncharacterized protein</fullName>
    </submittedName>
</protein>
<dbReference type="Proteomes" id="UP000283492">
    <property type="component" value="Unassembled WGS sequence"/>
</dbReference>
<accession>A0A396AGE1</accession>
<dbReference type="EMBL" id="QSFX01000038">
    <property type="protein sequence ID" value="RHA83780.1"/>
    <property type="molecule type" value="Genomic_DNA"/>
</dbReference>
<reference evidence="3 4" key="1">
    <citation type="submission" date="2018-08" db="EMBL/GenBank/DDBJ databases">
        <title>A genome reference for cultivated species of the human gut microbiota.</title>
        <authorList>
            <person name="Zou Y."/>
            <person name="Xue W."/>
            <person name="Luo G."/>
        </authorList>
    </citation>
    <scope>NUCLEOTIDE SEQUENCE [LARGE SCALE GENOMIC DNA]</scope>
    <source>
        <strain evidence="2 3">AM32-8LB</strain>
        <strain evidence="1 4">AM42-1AC</strain>
    </source>
</reference>
<organism evidence="2 3">
    <name type="scientific">Roseburia inulinivorans</name>
    <dbReference type="NCBI Taxonomy" id="360807"/>
    <lineage>
        <taxon>Bacteria</taxon>
        <taxon>Bacillati</taxon>
        <taxon>Bacillota</taxon>
        <taxon>Clostridia</taxon>
        <taxon>Lachnospirales</taxon>
        <taxon>Lachnospiraceae</taxon>
        <taxon>Roseburia</taxon>
    </lineage>
</organism>
<dbReference type="Proteomes" id="UP000266391">
    <property type="component" value="Unassembled WGS sequence"/>
</dbReference>